<dbReference type="GO" id="GO:0004177">
    <property type="term" value="F:aminopeptidase activity"/>
    <property type="evidence" value="ECO:0007669"/>
    <property type="project" value="UniProtKB-UniRule"/>
</dbReference>
<evidence type="ECO:0000256" key="7">
    <source>
        <dbReference type="PIRSR" id="PIRSR001123-1"/>
    </source>
</evidence>
<dbReference type="AlphaFoldDB" id="B2KB91"/>
<evidence type="ECO:0000313" key="9">
    <source>
        <dbReference type="EMBL" id="ACC97913.1"/>
    </source>
</evidence>
<dbReference type="Gene3D" id="3.40.630.10">
    <property type="entry name" value="Zn peptidases"/>
    <property type="match status" value="1"/>
</dbReference>
<dbReference type="SUPFAM" id="SSF101821">
    <property type="entry name" value="Aminopeptidase/glucanase lid domain"/>
    <property type="match status" value="1"/>
</dbReference>
<keyword evidence="4 8" id="KW-0479">Metal-binding</keyword>
<reference evidence="9 10" key="1">
    <citation type="journal article" date="2009" name="Appl. Environ. Microbiol.">
        <title>Genomic analysis of 'Elusimicrobium minutum,' the first cultivated representative of the phylum 'Elusimicrobia' (formerly termite group 1).</title>
        <authorList>
            <person name="Herlemann D.P.R."/>
            <person name="Geissinger O."/>
            <person name="Ikeda-Ohtsubo W."/>
            <person name="Kunin V."/>
            <person name="Sun H."/>
            <person name="Lapidus A."/>
            <person name="Hugenholtz P."/>
            <person name="Brune A."/>
        </authorList>
    </citation>
    <scope>NUCLEOTIDE SEQUENCE [LARGE SCALE GENOMIC DNA]</scope>
    <source>
        <strain evidence="9 10">Pei191</strain>
    </source>
</reference>
<comment type="cofactor">
    <cofactor evidence="8">
        <name>a divalent metal cation</name>
        <dbReference type="ChEBI" id="CHEBI:60240"/>
    </cofactor>
    <text evidence="8">Binds 2 divalent metal cations per subunit.</text>
</comment>
<evidence type="ECO:0000256" key="8">
    <source>
        <dbReference type="PIRSR" id="PIRSR001123-2"/>
    </source>
</evidence>
<feature type="binding site" evidence="8">
    <location>
        <position position="173"/>
    </location>
    <ligand>
        <name>Zn(2+)</name>
        <dbReference type="ChEBI" id="CHEBI:29105"/>
        <label>1</label>
    </ligand>
</feature>
<feature type="binding site" evidence="8">
    <location>
        <position position="173"/>
    </location>
    <ligand>
        <name>Zn(2+)</name>
        <dbReference type="ChEBI" id="CHEBI:29105"/>
        <label>2</label>
    </ligand>
</feature>
<keyword evidence="3" id="KW-0645">Protease</keyword>
<evidence type="ECO:0000256" key="2">
    <source>
        <dbReference type="ARBA" id="ARBA00022438"/>
    </source>
</evidence>
<feature type="binding site" evidence="8">
    <location>
        <position position="62"/>
    </location>
    <ligand>
        <name>Zn(2+)</name>
        <dbReference type="ChEBI" id="CHEBI:29105"/>
        <label>1</label>
    </ligand>
</feature>
<dbReference type="HOGENOM" id="CLU_047249_1_0_0"/>
<feature type="active site" description="Proton acceptor" evidence="7">
    <location>
        <position position="203"/>
    </location>
</feature>
<dbReference type="Pfam" id="PF05343">
    <property type="entry name" value="Peptidase_M42"/>
    <property type="match status" value="1"/>
</dbReference>
<dbReference type="RefSeq" id="WP_012414528.1">
    <property type="nucleotide sequence ID" value="NC_010644.1"/>
</dbReference>
<dbReference type="PANTHER" id="PTHR32481">
    <property type="entry name" value="AMINOPEPTIDASE"/>
    <property type="match status" value="1"/>
</dbReference>
<name>B2KB91_ELUMP</name>
<dbReference type="SUPFAM" id="SSF53187">
    <property type="entry name" value="Zn-dependent exopeptidases"/>
    <property type="match status" value="1"/>
</dbReference>
<proteinExistence type="inferred from homology"/>
<dbReference type="CDD" id="cd05656">
    <property type="entry name" value="M42_Frv"/>
    <property type="match status" value="1"/>
</dbReference>
<comment type="similarity">
    <text evidence="1 6">Belongs to the peptidase M42 family.</text>
</comment>
<evidence type="ECO:0000256" key="5">
    <source>
        <dbReference type="ARBA" id="ARBA00022801"/>
    </source>
</evidence>
<dbReference type="Proteomes" id="UP000001029">
    <property type="component" value="Chromosome"/>
</dbReference>
<dbReference type="GO" id="GO:0046872">
    <property type="term" value="F:metal ion binding"/>
    <property type="evidence" value="ECO:0007669"/>
    <property type="project" value="UniProtKB-UniRule"/>
</dbReference>
<dbReference type="InterPro" id="IPR051464">
    <property type="entry name" value="Peptidase_M42_aminopept"/>
</dbReference>
<dbReference type="KEGG" id="emi:Emin_0354"/>
<gene>
    <name evidence="9" type="ordered locus">Emin_0354</name>
</gene>
<evidence type="ECO:0000313" key="10">
    <source>
        <dbReference type="Proteomes" id="UP000001029"/>
    </source>
</evidence>
<keyword evidence="2" id="KW-0031">Aminopeptidase</keyword>
<dbReference type="Gene3D" id="2.40.30.40">
    <property type="entry name" value="Peptidase M42, domain 2"/>
    <property type="match status" value="1"/>
</dbReference>
<dbReference type="GO" id="GO:0006508">
    <property type="term" value="P:proteolysis"/>
    <property type="evidence" value="ECO:0007669"/>
    <property type="project" value="UniProtKB-KW"/>
</dbReference>
<accession>B2KB91</accession>
<feature type="binding site" evidence="8">
    <location>
        <position position="204"/>
    </location>
    <ligand>
        <name>Zn(2+)</name>
        <dbReference type="ChEBI" id="CHEBI:29105"/>
        <label>2</label>
    </ligand>
</feature>
<dbReference type="InterPro" id="IPR008007">
    <property type="entry name" value="Peptidase_M42"/>
</dbReference>
<dbReference type="PIRSF" id="PIRSF001123">
    <property type="entry name" value="PepA_GA"/>
    <property type="match status" value="1"/>
</dbReference>
<feature type="binding site" evidence="8">
    <location>
        <position position="226"/>
    </location>
    <ligand>
        <name>Zn(2+)</name>
        <dbReference type="ChEBI" id="CHEBI:29105"/>
        <label>1</label>
    </ligand>
</feature>
<evidence type="ECO:0000256" key="3">
    <source>
        <dbReference type="ARBA" id="ARBA00022670"/>
    </source>
</evidence>
<evidence type="ECO:0000256" key="4">
    <source>
        <dbReference type="ARBA" id="ARBA00022723"/>
    </source>
</evidence>
<dbReference type="STRING" id="445932.Emin_0354"/>
<evidence type="ECO:0000256" key="1">
    <source>
        <dbReference type="ARBA" id="ARBA00006272"/>
    </source>
</evidence>
<protein>
    <submittedName>
        <fullName evidence="9">Peptidase M42 family protein</fullName>
    </submittedName>
</protein>
<feature type="binding site" evidence="8">
    <location>
        <position position="314"/>
    </location>
    <ligand>
        <name>Zn(2+)</name>
        <dbReference type="ChEBI" id="CHEBI:29105"/>
        <label>2</label>
    </ligand>
</feature>
<organism evidence="9 10">
    <name type="scientific">Elusimicrobium minutum (strain Pei191)</name>
    <dbReference type="NCBI Taxonomy" id="445932"/>
    <lineage>
        <taxon>Bacteria</taxon>
        <taxon>Pseudomonadati</taxon>
        <taxon>Elusimicrobiota</taxon>
        <taxon>Elusimicrobia</taxon>
        <taxon>Elusimicrobiales</taxon>
        <taxon>Elusimicrobiaceae</taxon>
        <taxon>Elusimicrobium</taxon>
    </lineage>
</organism>
<dbReference type="InterPro" id="IPR023367">
    <property type="entry name" value="Peptidase_M42_dom2"/>
</dbReference>
<sequence length="346" mass="37126">MDIELFRKIAELPGISGREEAVRAALLKMLKTCTDEQRVDAMGNIIAVKKGKGVRKLMLAAHMDEIGLLVSHIENNGFLRFVPVGGIDARTLMSQRVVIHTSKGPIFGVIGTKPVHLLDAAEASKAPGIKSLFIDTGLDGSEINSIVSIGDPVTLDRTTVEFGSQMINSKAIDDRAGVYVFIEALKKVKKFDCDIYAVFSVQEEVGLRGAVTSTFGVDPDLALVVDATAANDLPATPPQEFNCRLGQGVAITIMDGGSIINPQIVKTLKKLASDKNIKHQFKVSARGSNDAAAVQKTKSGVPVGLLSIPTRYIHSSIETASKIDIDAAVDLTVAFIENACKYNFDY</sequence>
<keyword evidence="5" id="KW-0378">Hydrolase</keyword>
<dbReference type="EMBL" id="CP001055">
    <property type="protein sequence ID" value="ACC97913.1"/>
    <property type="molecule type" value="Genomic_DNA"/>
</dbReference>
<keyword evidence="10" id="KW-1185">Reference proteome</keyword>
<evidence type="ECO:0000256" key="6">
    <source>
        <dbReference type="PIRNR" id="PIRNR001123"/>
    </source>
</evidence>
<dbReference type="PANTHER" id="PTHR32481:SF0">
    <property type="entry name" value="AMINOPEPTIDASE YPDE-RELATED"/>
    <property type="match status" value="1"/>
</dbReference>